<organism evidence="2">
    <name type="scientific">marine sediment metagenome</name>
    <dbReference type="NCBI Taxonomy" id="412755"/>
    <lineage>
        <taxon>unclassified sequences</taxon>
        <taxon>metagenomes</taxon>
        <taxon>ecological metagenomes</taxon>
    </lineage>
</organism>
<evidence type="ECO:0000313" key="2">
    <source>
        <dbReference type="EMBL" id="KKK46610.1"/>
    </source>
</evidence>
<name>A0A0F8WER3_9ZZZZ</name>
<feature type="compositionally biased region" description="Basic residues" evidence="1">
    <location>
        <begin position="1"/>
        <end position="14"/>
    </location>
</feature>
<gene>
    <name evidence="2" type="ORF">LCGC14_3163510</name>
</gene>
<dbReference type="EMBL" id="LAZR01069991">
    <property type="protein sequence ID" value="KKK46610.1"/>
    <property type="molecule type" value="Genomic_DNA"/>
</dbReference>
<evidence type="ECO:0000256" key="1">
    <source>
        <dbReference type="SAM" id="MobiDB-lite"/>
    </source>
</evidence>
<dbReference type="AlphaFoldDB" id="A0A0F8WER3"/>
<reference evidence="2" key="1">
    <citation type="journal article" date="2015" name="Nature">
        <title>Complex archaea that bridge the gap between prokaryotes and eukaryotes.</title>
        <authorList>
            <person name="Spang A."/>
            <person name="Saw J.H."/>
            <person name="Jorgensen S.L."/>
            <person name="Zaremba-Niedzwiedzka K."/>
            <person name="Martijn J."/>
            <person name="Lind A.E."/>
            <person name="van Eijk R."/>
            <person name="Schleper C."/>
            <person name="Guy L."/>
            <person name="Ettema T.J."/>
        </authorList>
    </citation>
    <scope>NUCLEOTIDE SEQUENCE</scope>
</reference>
<accession>A0A0F8WER3</accession>
<feature type="non-terminal residue" evidence="2">
    <location>
        <position position="91"/>
    </location>
</feature>
<comment type="caution">
    <text evidence="2">The sequence shown here is derived from an EMBL/GenBank/DDBJ whole genome shotgun (WGS) entry which is preliminary data.</text>
</comment>
<sequence length="91" mass="10093">MKTPTRKRKRRGRTTRAETSTGGLAIQGGAKAITGFEGRGKPKVGVEEFLALAEVWGYSRAARDRIKQAIAPEADRQAPHLARYYNPRPSR</sequence>
<protein>
    <submittedName>
        <fullName evidence="2">Uncharacterized protein</fullName>
    </submittedName>
</protein>
<proteinExistence type="predicted"/>
<feature type="region of interest" description="Disordered" evidence="1">
    <location>
        <begin position="1"/>
        <end position="22"/>
    </location>
</feature>